<gene>
    <name evidence="2" type="ORF">MESINF_0467</name>
</gene>
<dbReference type="InterPro" id="IPR015422">
    <property type="entry name" value="PyrdxlP-dep_Trfase_small"/>
</dbReference>
<dbReference type="PANTHER" id="PTHR43510:SF1">
    <property type="entry name" value="AMINOTRANSFERASE FUNCTION, HYPOTHETICAL (EUROFUNG)"/>
    <property type="match status" value="1"/>
</dbReference>
<dbReference type="Gene3D" id="3.40.640.10">
    <property type="entry name" value="Type I PLP-dependent aspartate aminotransferase-like (Major domain)"/>
    <property type="match status" value="1"/>
</dbReference>
<dbReference type="Gene3D" id="3.90.1150.10">
    <property type="entry name" value="Aspartate Aminotransferase, domain 1"/>
    <property type="match status" value="1"/>
</dbReference>
<sequence>MRLRDFKLEVYFEEYEFKAPYLLAQSDCESLSARELLELSGKSSDGFLDTWLGYTQVRGEPSLREKIAGLYETASMEDVLVHCGAEEAIFNFMNVFLEKGDHVICQFPVYQSLYEVARSIGCEVSPWELRQTERGWEFDLNLLERSIRPETRLLVINNPNNPTGYLINNEELEEIAALAYRKGIFVFSDEVYRGLELSEETPKQRAFMDICENSLSLGVMSKSYGLAGLRIGWIASHAKDIVESMTRYKHYTTICNSAPSEYLAERALECGEKILARNVGIIKNNITLAESLLLPTGLIRLNRPGAGPIAFNEYLGGDVDNFCEKLLEDTGVLLLPGSVYDFPGNYFRMGYGRSGFEEGVQRLKSFLTG</sequence>
<dbReference type="EMBL" id="LS974202">
    <property type="protein sequence ID" value="SSC11916.1"/>
    <property type="molecule type" value="Genomic_DNA"/>
</dbReference>
<keyword evidence="2" id="KW-0808">Transferase</keyword>
<evidence type="ECO:0000313" key="3">
    <source>
        <dbReference type="Proteomes" id="UP000250796"/>
    </source>
</evidence>
<accession>A0A7Z7LE56</accession>
<dbReference type="InterPro" id="IPR004839">
    <property type="entry name" value="Aminotransferase_I/II_large"/>
</dbReference>
<dbReference type="CDD" id="cd00609">
    <property type="entry name" value="AAT_like"/>
    <property type="match status" value="1"/>
</dbReference>
<dbReference type="GO" id="GO:0008483">
    <property type="term" value="F:transaminase activity"/>
    <property type="evidence" value="ECO:0007669"/>
    <property type="project" value="UniProtKB-KW"/>
</dbReference>
<dbReference type="AlphaFoldDB" id="A0A7Z7LE56"/>
<dbReference type="RefSeq" id="WP_169698345.1">
    <property type="nucleotide sequence ID" value="NZ_LS974202.1"/>
</dbReference>
<dbReference type="InterPro" id="IPR015424">
    <property type="entry name" value="PyrdxlP-dep_Trfase"/>
</dbReference>
<protein>
    <submittedName>
        <fullName evidence="2">Aminotransferase class I and II</fullName>
    </submittedName>
</protein>
<keyword evidence="2" id="KW-0032">Aminotransferase</keyword>
<dbReference type="InterPro" id="IPR015421">
    <property type="entry name" value="PyrdxlP-dep_Trfase_major"/>
</dbReference>
<dbReference type="GO" id="GO:0030170">
    <property type="term" value="F:pyridoxal phosphate binding"/>
    <property type="evidence" value="ECO:0007669"/>
    <property type="project" value="InterPro"/>
</dbReference>
<evidence type="ECO:0000259" key="1">
    <source>
        <dbReference type="Pfam" id="PF00155"/>
    </source>
</evidence>
<dbReference type="Proteomes" id="UP000250796">
    <property type="component" value="Chromosome MESINF"/>
</dbReference>
<reference evidence="2 3" key="1">
    <citation type="submission" date="2017-01" db="EMBL/GenBank/DDBJ databases">
        <authorList>
            <person name="Erauso G."/>
        </authorList>
    </citation>
    <scope>NUCLEOTIDE SEQUENCE [LARGE SCALE GENOMIC DNA]</scope>
    <source>
        <strain evidence="2">MESINF1</strain>
    </source>
</reference>
<dbReference type="Pfam" id="PF00155">
    <property type="entry name" value="Aminotran_1_2"/>
    <property type="match status" value="1"/>
</dbReference>
<keyword evidence="3" id="KW-1185">Reference proteome</keyword>
<dbReference type="KEGG" id="minf:MESINF_0467"/>
<name>A0A7Z7LE56_9BACT</name>
<dbReference type="PANTHER" id="PTHR43510">
    <property type="entry name" value="AMINOTRANSFERASE FUNCTION, HYPOTHETICAL (EUROFUNG)"/>
    <property type="match status" value="1"/>
</dbReference>
<dbReference type="SUPFAM" id="SSF53383">
    <property type="entry name" value="PLP-dependent transferases"/>
    <property type="match status" value="1"/>
</dbReference>
<evidence type="ECO:0000313" key="2">
    <source>
        <dbReference type="EMBL" id="SSC11916.1"/>
    </source>
</evidence>
<organism evidence="2 3">
    <name type="scientific">Mesotoga infera</name>
    <dbReference type="NCBI Taxonomy" id="1236046"/>
    <lineage>
        <taxon>Bacteria</taxon>
        <taxon>Thermotogati</taxon>
        <taxon>Thermotogota</taxon>
        <taxon>Thermotogae</taxon>
        <taxon>Kosmotogales</taxon>
        <taxon>Kosmotogaceae</taxon>
        <taxon>Mesotoga</taxon>
    </lineage>
</organism>
<feature type="domain" description="Aminotransferase class I/classII large" evidence="1">
    <location>
        <begin position="50"/>
        <end position="351"/>
    </location>
</feature>
<proteinExistence type="predicted"/>